<dbReference type="Pfam" id="PF02910">
    <property type="entry name" value="Succ_DH_flav_C"/>
    <property type="match status" value="1"/>
</dbReference>
<keyword evidence="6" id="KW-1185">Reference proteome</keyword>
<dbReference type="EMBL" id="PVBT01000009">
    <property type="protein sequence ID" value="PRD49832.1"/>
    <property type="molecule type" value="Genomic_DNA"/>
</dbReference>
<accession>A0A2S9JAW5</accession>
<dbReference type="Pfam" id="PF00890">
    <property type="entry name" value="FAD_binding_2"/>
    <property type="match status" value="1"/>
</dbReference>
<feature type="domain" description="FAD-dependent oxidoreductase 2 FAD-binding" evidence="3">
    <location>
        <begin position="14"/>
        <end position="221"/>
    </location>
</feature>
<dbReference type="InterPro" id="IPR015939">
    <property type="entry name" value="Fum_Rdtase/Succ_DH_flav-like_C"/>
</dbReference>
<evidence type="ECO:0000259" key="4">
    <source>
        <dbReference type="Pfam" id="PF02910"/>
    </source>
</evidence>
<dbReference type="InterPro" id="IPR030664">
    <property type="entry name" value="SdhA/FrdA/AprA"/>
</dbReference>
<sequence>MSNHRQDTLELTTDVLVIGGGLAGTWAASAARRTGASVILVDKGYCGTSGVTATAGPGHWWVPPDPAQLRENTIRNRLKTGFGLNDPEWMNRVLALTWESLPTLAEFYNFSNDENGVTQYRALRGPEYMRALRKLVDSLGVTVLDHSPALELLQHSDGSVSGACGIRRQKGGDWQVNAGAVVLATGGTSFLSRLLGSHTNTGDGYLMAAEAGAEFSGMEFTSYYTVAPNHSTMTRSMSYAFATYYDEDGVVIPMPPGPDTMRPLARALLKGRVFCDLHRTPEDIRAKVPVISPNFMLPFRRWGIDPYKDRFEITLHGEGTIRGIGGLRVVGWDCRTSVPGLFAAGDAATRELVAGAISGGGNINSAWAVSSGQWAGQGAARYARKHEAAGGGRPIGQAGLRPGSATRHVDLTAALAAVQREVLPYDKNIFRSGDRLEQSGTVLEDIWTEFHSHAAGNFQTVLRTRETAAMLTTARWCVASALARDESRGMHQRDDRPQTSARFNRRILVGGLQKVWTRTDPAPKPELAS</sequence>
<reference evidence="5 6" key="1">
    <citation type="submission" date="2018-02" db="EMBL/GenBank/DDBJ databases">
        <title>The draft genome of Phyllobacterium myrsinacearum DSM5892.</title>
        <authorList>
            <person name="Li L."/>
            <person name="Liu L."/>
            <person name="Zhang X."/>
            <person name="Wang T."/>
        </authorList>
    </citation>
    <scope>NUCLEOTIDE SEQUENCE [LARGE SCALE GENOMIC DNA]</scope>
    <source>
        <strain evidence="5 6">DSM 5892</strain>
    </source>
</reference>
<dbReference type="Proteomes" id="UP000238563">
    <property type="component" value="Unassembled WGS sequence"/>
</dbReference>
<organism evidence="5 6">
    <name type="scientific">Phyllobacterium myrsinacearum</name>
    <dbReference type="NCBI Taxonomy" id="28101"/>
    <lineage>
        <taxon>Bacteria</taxon>
        <taxon>Pseudomonadati</taxon>
        <taxon>Pseudomonadota</taxon>
        <taxon>Alphaproteobacteria</taxon>
        <taxon>Hyphomicrobiales</taxon>
        <taxon>Phyllobacteriaceae</taxon>
        <taxon>Phyllobacterium</taxon>
    </lineage>
</organism>
<comment type="caution">
    <text evidence="5">The sequence shown here is derived from an EMBL/GenBank/DDBJ whole genome shotgun (WGS) entry which is preliminary data.</text>
</comment>
<evidence type="ECO:0000313" key="5">
    <source>
        <dbReference type="EMBL" id="PRD49832.1"/>
    </source>
</evidence>
<evidence type="ECO:0000256" key="2">
    <source>
        <dbReference type="ARBA" id="ARBA00023002"/>
    </source>
</evidence>
<dbReference type="PANTHER" id="PTHR11632:SF51">
    <property type="entry name" value="SUCCINATE DEHYDROGENASE [UBIQUINONE] FLAVOPROTEIN SUBUNIT, MITOCHONDRIAL"/>
    <property type="match status" value="1"/>
</dbReference>
<keyword evidence="2" id="KW-0560">Oxidoreductase</keyword>
<name>A0A2S9JAW5_9HYPH</name>
<dbReference type="Gene3D" id="1.20.58.100">
    <property type="entry name" value="Fumarate reductase/succinate dehydrogenase flavoprotein-like, C-terminal domain"/>
    <property type="match status" value="1"/>
</dbReference>
<dbReference type="PRINTS" id="PR00368">
    <property type="entry name" value="FADPNR"/>
</dbReference>
<dbReference type="PANTHER" id="PTHR11632">
    <property type="entry name" value="SUCCINATE DEHYDROGENASE 2 FLAVOPROTEIN SUBUNIT"/>
    <property type="match status" value="1"/>
</dbReference>
<dbReference type="OrthoDB" id="9805351at2"/>
<dbReference type="Gene3D" id="3.50.50.60">
    <property type="entry name" value="FAD/NAD(P)-binding domain"/>
    <property type="match status" value="1"/>
</dbReference>
<dbReference type="InterPro" id="IPR037099">
    <property type="entry name" value="Fum_R/Succ_DH_flav-like_C_sf"/>
</dbReference>
<feature type="domain" description="Fumarate reductase/succinate dehydrogenase flavoprotein-like C-terminal" evidence="4">
    <location>
        <begin position="428"/>
        <end position="499"/>
    </location>
</feature>
<protein>
    <submittedName>
        <fullName evidence="5">Oxidoreductase</fullName>
    </submittedName>
</protein>
<keyword evidence="1" id="KW-0285">Flavoprotein</keyword>
<evidence type="ECO:0000313" key="6">
    <source>
        <dbReference type="Proteomes" id="UP000238563"/>
    </source>
</evidence>
<gene>
    <name evidence="5" type="ORF">C5750_23655</name>
</gene>
<dbReference type="SUPFAM" id="SSF51905">
    <property type="entry name" value="FAD/NAD(P)-binding domain"/>
    <property type="match status" value="1"/>
</dbReference>
<evidence type="ECO:0000259" key="3">
    <source>
        <dbReference type="Pfam" id="PF00890"/>
    </source>
</evidence>
<dbReference type="GO" id="GO:0016491">
    <property type="term" value="F:oxidoreductase activity"/>
    <property type="evidence" value="ECO:0007669"/>
    <property type="project" value="UniProtKB-KW"/>
</dbReference>
<dbReference type="SUPFAM" id="SSF46977">
    <property type="entry name" value="Succinate dehydrogenase/fumarate reductase flavoprotein C-terminal domain"/>
    <property type="match status" value="1"/>
</dbReference>
<dbReference type="AlphaFoldDB" id="A0A2S9JAW5"/>
<dbReference type="InterPro" id="IPR036188">
    <property type="entry name" value="FAD/NAD-bd_sf"/>
</dbReference>
<proteinExistence type="predicted"/>
<evidence type="ECO:0000256" key="1">
    <source>
        <dbReference type="ARBA" id="ARBA00022630"/>
    </source>
</evidence>
<dbReference type="InterPro" id="IPR003953">
    <property type="entry name" value="FAD-dep_OxRdtase_2_FAD-bd"/>
</dbReference>